<dbReference type="CDD" id="cd16936">
    <property type="entry name" value="HATPase_RsbW-like"/>
    <property type="match status" value="1"/>
</dbReference>
<gene>
    <name evidence="3" type="ORF">CLV72_102502</name>
</gene>
<protein>
    <recommendedName>
        <fullName evidence="2">Histidine kinase/HSP90-like ATPase domain-containing protein</fullName>
    </recommendedName>
</protein>
<feature type="domain" description="Histidine kinase/HSP90-like ATPase" evidence="2">
    <location>
        <begin position="50"/>
        <end position="168"/>
    </location>
</feature>
<dbReference type="Proteomes" id="UP000237846">
    <property type="component" value="Unassembled WGS sequence"/>
</dbReference>
<dbReference type="Pfam" id="PF13581">
    <property type="entry name" value="HATPase_c_2"/>
    <property type="match status" value="1"/>
</dbReference>
<keyword evidence="1" id="KW-0723">Serine/threonine-protein kinase</keyword>
<dbReference type="PANTHER" id="PTHR35526:SF3">
    <property type="entry name" value="ANTI-SIGMA-F FACTOR RSBW"/>
    <property type="match status" value="1"/>
</dbReference>
<evidence type="ECO:0000313" key="3">
    <source>
        <dbReference type="EMBL" id="PRY00870.1"/>
    </source>
</evidence>
<dbReference type="EMBL" id="PVZC01000002">
    <property type="protein sequence ID" value="PRY00870.1"/>
    <property type="molecule type" value="Genomic_DNA"/>
</dbReference>
<dbReference type="InterPro" id="IPR050267">
    <property type="entry name" value="Anti-sigma-factor_SerPK"/>
</dbReference>
<organism evidence="3 4">
    <name type="scientific">Allonocardiopsis opalescens</name>
    <dbReference type="NCBI Taxonomy" id="1144618"/>
    <lineage>
        <taxon>Bacteria</taxon>
        <taxon>Bacillati</taxon>
        <taxon>Actinomycetota</taxon>
        <taxon>Actinomycetes</taxon>
        <taxon>Streptosporangiales</taxon>
        <taxon>Allonocardiopsis</taxon>
    </lineage>
</organism>
<dbReference type="Gene3D" id="3.30.565.10">
    <property type="entry name" value="Histidine kinase-like ATPase, C-terminal domain"/>
    <property type="match status" value="1"/>
</dbReference>
<accession>A0A2T0QAN2</accession>
<proteinExistence type="predicted"/>
<evidence type="ECO:0000256" key="1">
    <source>
        <dbReference type="ARBA" id="ARBA00022527"/>
    </source>
</evidence>
<dbReference type="GO" id="GO:0004674">
    <property type="term" value="F:protein serine/threonine kinase activity"/>
    <property type="evidence" value="ECO:0007669"/>
    <property type="project" value="UniProtKB-KW"/>
</dbReference>
<evidence type="ECO:0000313" key="4">
    <source>
        <dbReference type="Proteomes" id="UP000237846"/>
    </source>
</evidence>
<reference evidence="3 4" key="1">
    <citation type="submission" date="2018-03" db="EMBL/GenBank/DDBJ databases">
        <title>Genomic Encyclopedia of Archaeal and Bacterial Type Strains, Phase II (KMG-II): from individual species to whole genera.</title>
        <authorList>
            <person name="Goeker M."/>
        </authorList>
    </citation>
    <scope>NUCLEOTIDE SEQUENCE [LARGE SCALE GENOMIC DNA]</scope>
    <source>
        <strain evidence="3 4">DSM 45601</strain>
    </source>
</reference>
<dbReference type="InterPro" id="IPR003594">
    <property type="entry name" value="HATPase_dom"/>
</dbReference>
<dbReference type="InterPro" id="IPR036890">
    <property type="entry name" value="HATPase_C_sf"/>
</dbReference>
<dbReference type="AlphaFoldDB" id="A0A2T0QAN2"/>
<comment type="caution">
    <text evidence="3">The sequence shown here is derived from an EMBL/GenBank/DDBJ whole genome shotgun (WGS) entry which is preliminary data.</text>
</comment>
<sequence>MPVMGKITTAATHPHPVAPRAIAPDSVLSWWPDHVAHGFGYPDDCATILLPALPESVSRARRFCRSRLDQWRAGALQTDVALIASELVSNALRHGFGVCGPAAGAAPMTPAGVAPQAPACFPFRMARRGEHLICLVNDPTHRLPVNRNPADRELENGRGLGIVQALSTRWGWTLLPDDWKSVWAVFTLDGAAY</sequence>
<name>A0A2T0QAN2_9ACTN</name>
<keyword evidence="1" id="KW-0418">Kinase</keyword>
<evidence type="ECO:0000259" key="2">
    <source>
        <dbReference type="Pfam" id="PF13581"/>
    </source>
</evidence>
<keyword evidence="1" id="KW-0808">Transferase</keyword>
<keyword evidence="4" id="KW-1185">Reference proteome</keyword>
<dbReference type="PANTHER" id="PTHR35526">
    <property type="entry name" value="ANTI-SIGMA-F FACTOR RSBW-RELATED"/>
    <property type="match status" value="1"/>
</dbReference>